<dbReference type="EMBL" id="CM018033">
    <property type="protein sequence ID" value="KAA8544977.1"/>
    <property type="molecule type" value="Genomic_DNA"/>
</dbReference>
<gene>
    <name evidence="1" type="ORF">F0562_019806</name>
</gene>
<sequence length="262" mass="29047">MPGVTSRNQTKSFEPKDEWSFVIKRPNLVKAEILNGIDNLINIKATPRSLQHGPTHPVPVVHKLRIEAHGLAGIEPSVPCLHAIDLTHSVQLPQPHHQLPNHCVHSRAEPSARDDGCTHVGWVKEDQLAGTGTGVGKVGRRRRRVEVAGEVEHGLTEDYVGRGEVELVGWMVELIVLQWVGDGLEVWEVVGQVGEFDRREGQAIEMLRTSATFFCASIVYSSVEIGGFWGSNCHGVLLQDRTEREREQKSETVNRTSATKTL</sequence>
<dbReference type="Proteomes" id="UP000325577">
    <property type="component" value="Linkage Group LG10"/>
</dbReference>
<evidence type="ECO:0000313" key="2">
    <source>
        <dbReference type="Proteomes" id="UP000325577"/>
    </source>
</evidence>
<evidence type="ECO:0000313" key="1">
    <source>
        <dbReference type="EMBL" id="KAA8544977.1"/>
    </source>
</evidence>
<keyword evidence="2" id="KW-1185">Reference proteome</keyword>
<dbReference type="OrthoDB" id="1751809at2759"/>
<protein>
    <submittedName>
        <fullName evidence="1">Uncharacterized protein</fullName>
    </submittedName>
</protein>
<dbReference type="AlphaFoldDB" id="A0A5J5BT75"/>
<reference evidence="1 2" key="1">
    <citation type="submission" date="2019-09" db="EMBL/GenBank/DDBJ databases">
        <title>A chromosome-level genome assembly of the Chinese tupelo Nyssa sinensis.</title>
        <authorList>
            <person name="Yang X."/>
            <person name="Kang M."/>
            <person name="Yang Y."/>
            <person name="Xiong H."/>
            <person name="Wang M."/>
            <person name="Zhang Z."/>
            <person name="Wang Z."/>
            <person name="Wu H."/>
            <person name="Ma T."/>
            <person name="Liu J."/>
            <person name="Xi Z."/>
        </authorList>
    </citation>
    <scope>NUCLEOTIDE SEQUENCE [LARGE SCALE GENOMIC DNA]</scope>
    <source>
        <strain evidence="1">J267</strain>
        <tissue evidence="1">Leaf</tissue>
    </source>
</reference>
<name>A0A5J5BT75_9ASTE</name>
<accession>A0A5J5BT75</accession>
<organism evidence="1 2">
    <name type="scientific">Nyssa sinensis</name>
    <dbReference type="NCBI Taxonomy" id="561372"/>
    <lineage>
        <taxon>Eukaryota</taxon>
        <taxon>Viridiplantae</taxon>
        <taxon>Streptophyta</taxon>
        <taxon>Embryophyta</taxon>
        <taxon>Tracheophyta</taxon>
        <taxon>Spermatophyta</taxon>
        <taxon>Magnoliopsida</taxon>
        <taxon>eudicotyledons</taxon>
        <taxon>Gunneridae</taxon>
        <taxon>Pentapetalae</taxon>
        <taxon>asterids</taxon>
        <taxon>Cornales</taxon>
        <taxon>Nyssaceae</taxon>
        <taxon>Nyssa</taxon>
    </lineage>
</organism>
<proteinExistence type="predicted"/>